<dbReference type="Proteomes" id="UP000002009">
    <property type="component" value="Chromosome 1"/>
</dbReference>
<dbReference type="AlphaFoldDB" id="C1FF09"/>
<evidence type="ECO:0000256" key="1">
    <source>
        <dbReference type="SAM" id="MobiDB-lite"/>
    </source>
</evidence>
<sequence>MSAATIASLRAAAEAQKASAERALRTLDEMEARGDTDDDASEELASLASTVAEELGGVVESWRGAADGNKPREMVGVGLMMGGMSLGELKGAIASRPSKNTDDDDDGANDANRKIGVRVVPASSSTPVAPNVAGGKPAWMLELEAKKRAKAASERHVG</sequence>
<evidence type="ECO:0000313" key="3">
    <source>
        <dbReference type="Proteomes" id="UP000002009"/>
    </source>
</evidence>
<evidence type="ECO:0000313" key="2">
    <source>
        <dbReference type="EMBL" id="ACO68279.1"/>
    </source>
</evidence>
<organism evidence="2 3">
    <name type="scientific">Micromonas commoda (strain RCC299 / NOUM17 / CCMP2709)</name>
    <name type="common">Picoplanktonic green alga</name>
    <dbReference type="NCBI Taxonomy" id="296587"/>
    <lineage>
        <taxon>Eukaryota</taxon>
        <taxon>Viridiplantae</taxon>
        <taxon>Chlorophyta</taxon>
        <taxon>Mamiellophyceae</taxon>
        <taxon>Mamiellales</taxon>
        <taxon>Mamiellaceae</taxon>
        <taxon>Micromonas</taxon>
    </lineage>
</organism>
<protein>
    <submittedName>
        <fullName evidence="2">Uncharacterized protein</fullName>
    </submittedName>
</protein>
<proteinExistence type="predicted"/>
<reference evidence="2 3" key="1">
    <citation type="journal article" date="2009" name="Science">
        <title>Green evolution and dynamic adaptations revealed by genomes of the marine picoeukaryotes Micromonas.</title>
        <authorList>
            <person name="Worden A.Z."/>
            <person name="Lee J.H."/>
            <person name="Mock T."/>
            <person name="Rouze P."/>
            <person name="Simmons M.P."/>
            <person name="Aerts A.L."/>
            <person name="Allen A.E."/>
            <person name="Cuvelier M.L."/>
            <person name="Derelle E."/>
            <person name="Everett M.V."/>
            <person name="Foulon E."/>
            <person name="Grimwood J."/>
            <person name="Gundlach H."/>
            <person name="Henrissat B."/>
            <person name="Napoli C."/>
            <person name="McDonald S.M."/>
            <person name="Parker M.S."/>
            <person name="Rombauts S."/>
            <person name="Salamov A."/>
            <person name="Von Dassow P."/>
            <person name="Badger J.H."/>
            <person name="Coutinho P.M."/>
            <person name="Demir E."/>
            <person name="Dubchak I."/>
            <person name="Gentemann C."/>
            <person name="Eikrem W."/>
            <person name="Gready J.E."/>
            <person name="John U."/>
            <person name="Lanier W."/>
            <person name="Lindquist E.A."/>
            <person name="Lucas S."/>
            <person name="Mayer K.F."/>
            <person name="Moreau H."/>
            <person name="Not F."/>
            <person name="Otillar R."/>
            <person name="Panaud O."/>
            <person name="Pangilinan J."/>
            <person name="Paulsen I."/>
            <person name="Piegu B."/>
            <person name="Poliakov A."/>
            <person name="Robbens S."/>
            <person name="Schmutz J."/>
            <person name="Toulza E."/>
            <person name="Wyss T."/>
            <person name="Zelensky A."/>
            <person name="Zhou K."/>
            <person name="Armbrust E.V."/>
            <person name="Bhattacharya D."/>
            <person name="Goodenough U.W."/>
            <person name="Van de Peer Y."/>
            <person name="Grigoriev I.V."/>
        </authorList>
    </citation>
    <scope>NUCLEOTIDE SEQUENCE [LARGE SCALE GENOMIC DNA]</scope>
    <source>
        <strain evidence="3">RCC299 / NOUM17</strain>
    </source>
</reference>
<dbReference type="GeneID" id="8250332"/>
<feature type="region of interest" description="Disordered" evidence="1">
    <location>
        <begin position="90"/>
        <end position="136"/>
    </location>
</feature>
<dbReference type="OMA" id="GNKPREM"/>
<accession>C1FF09</accession>
<name>C1FF09_MICCC</name>
<dbReference type="KEGG" id="mis:MICPUN_54787"/>
<gene>
    <name evidence="2" type="ORF">MICPUN_54787</name>
</gene>
<dbReference type="RefSeq" id="XP_002507021.1">
    <property type="nucleotide sequence ID" value="XM_002506975.1"/>
</dbReference>
<dbReference type="EMBL" id="CP001574">
    <property type="protein sequence ID" value="ACO68279.1"/>
    <property type="molecule type" value="Genomic_DNA"/>
</dbReference>
<dbReference type="InParanoid" id="C1FF09"/>
<keyword evidence="3" id="KW-1185">Reference proteome</keyword>